<comment type="caution">
    <text evidence="1">The sequence shown here is derived from an EMBL/GenBank/DDBJ whole genome shotgun (WGS) entry which is preliminary data.</text>
</comment>
<dbReference type="AlphaFoldDB" id="A0AAV5N272"/>
<sequence>MSNIAVGKLLINDEETIVKMPDSEIRMPIGAKRLSHFQLQHEPALAAELELGIEIVEDVIMPERKKLAGEIALTTDSAVIRRIPTLTAINSTRENYVSVEQVEDVFNQLADIVNGSPALRKAIPYDAEFTATLLIVRELLHHWNVDHIRLTEKDK</sequence>
<dbReference type="Proteomes" id="UP001058124">
    <property type="component" value="Unassembled WGS sequence"/>
</dbReference>
<organism evidence="1 2">
    <name type="scientific">Leminorella grimontii</name>
    <dbReference type="NCBI Taxonomy" id="82981"/>
    <lineage>
        <taxon>Bacteria</taxon>
        <taxon>Pseudomonadati</taxon>
        <taxon>Pseudomonadota</taxon>
        <taxon>Gammaproteobacteria</taxon>
        <taxon>Enterobacterales</taxon>
        <taxon>Budviciaceae</taxon>
        <taxon>Leminorella</taxon>
    </lineage>
</organism>
<reference evidence="1" key="1">
    <citation type="submission" date="2022-06" db="EMBL/GenBank/DDBJ databases">
        <title>Draft genome sequences of Leminorella grimontii str. JCM5902.</title>
        <authorList>
            <person name="Wakabayashi Y."/>
            <person name="Kojima K."/>
        </authorList>
    </citation>
    <scope>NUCLEOTIDE SEQUENCE</scope>
    <source>
        <strain evidence="1">JCM 5902</strain>
    </source>
</reference>
<gene>
    <name evidence="1" type="ORF">SOASR030_06540</name>
</gene>
<dbReference type="EMBL" id="BRLH01000001">
    <property type="protein sequence ID" value="GKX54542.1"/>
    <property type="molecule type" value="Genomic_DNA"/>
</dbReference>
<keyword evidence="2" id="KW-1185">Reference proteome</keyword>
<accession>A0AAV5N272</accession>
<dbReference type="RefSeq" id="WP_051155534.1">
    <property type="nucleotide sequence ID" value="NZ_BRLH01000001.1"/>
</dbReference>
<protein>
    <submittedName>
        <fullName evidence="1">Uncharacterized protein</fullName>
    </submittedName>
</protein>
<evidence type="ECO:0000313" key="1">
    <source>
        <dbReference type="EMBL" id="GKX54542.1"/>
    </source>
</evidence>
<proteinExistence type="predicted"/>
<name>A0AAV5N272_9GAMM</name>
<evidence type="ECO:0000313" key="2">
    <source>
        <dbReference type="Proteomes" id="UP001058124"/>
    </source>
</evidence>